<evidence type="ECO:0000313" key="1">
    <source>
        <dbReference type="EMBL" id="CAK73109.1"/>
    </source>
</evidence>
<organism evidence="1 2">
    <name type="scientific">Paramecium tetraurelia</name>
    <dbReference type="NCBI Taxonomy" id="5888"/>
    <lineage>
        <taxon>Eukaryota</taxon>
        <taxon>Sar</taxon>
        <taxon>Alveolata</taxon>
        <taxon>Ciliophora</taxon>
        <taxon>Intramacronucleata</taxon>
        <taxon>Oligohymenophorea</taxon>
        <taxon>Peniculida</taxon>
        <taxon>Parameciidae</taxon>
        <taxon>Paramecium</taxon>
    </lineage>
</organism>
<gene>
    <name evidence="1" type="ORF">GSPATT00009457001</name>
</gene>
<dbReference type="KEGG" id="ptm:GSPATT00009457001"/>
<proteinExistence type="predicted"/>
<dbReference type="InParanoid" id="A0CQP2"/>
<reference evidence="1 2" key="1">
    <citation type="journal article" date="2006" name="Nature">
        <title>Global trends of whole-genome duplications revealed by the ciliate Paramecium tetraurelia.</title>
        <authorList>
            <consortium name="Genoscope"/>
            <person name="Aury J.-M."/>
            <person name="Jaillon O."/>
            <person name="Duret L."/>
            <person name="Noel B."/>
            <person name="Jubin C."/>
            <person name="Porcel B.M."/>
            <person name="Segurens B."/>
            <person name="Daubin V."/>
            <person name="Anthouard V."/>
            <person name="Aiach N."/>
            <person name="Arnaiz O."/>
            <person name="Billaut A."/>
            <person name="Beisson J."/>
            <person name="Blanc I."/>
            <person name="Bouhouche K."/>
            <person name="Camara F."/>
            <person name="Duharcourt S."/>
            <person name="Guigo R."/>
            <person name="Gogendeau D."/>
            <person name="Katinka M."/>
            <person name="Keller A.-M."/>
            <person name="Kissmehl R."/>
            <person name="Klotz C."/>
            <person name="Koll F."/>
            <person name="Le Moue A."/>
            <person name="Lepere C."/>
            <person name="Malinsky S."/>
            <person name="Nowacki M."/>
            <person name="Nowak J.K."/>
            <person name="Plattner H."/>
            <person name="Poulain J."/>
            <person name="Ruiz F."/>
            <person name="Serrano V."/>
            <person name="Zagulski M."/>
            <person name="Dessen P."/>
            <person name="Betermier M."/>
            <person name="Weissenbach J."/>
            <person name="Scarpelli C."/>
            <person name="Schachter V."/>
            <person name="Sperling L."/>
            <person name="Meyer E."/>
            <person name="Cohen J."/>
            <person name="Wincker P."/>
        </authorList>
    </citation>
    <scope>NUCLEOTIDE SEQUENCE [LARGE SCALE GENOMIC DNA]</scope>
    <source>
        <strain evidence="1 2">Stock d4-2</strain>
    </source>
</reference>
<evidence type="ECO:0000313" key="2">
    <source>
        <dbReference type="Proteomes" id="UP000000600"/>
    </source>
</evidence>
<dbReference type="AlphaFoldDB" id="A0CQP2"/>
<dbReference type="RefSeq" id="XP_001440506.1">
    <property type="nucleotide sequence ID" value="XM_001440469.1"/>
</dbReference>
<dbReference type="PANTHER" id="PTHR37028">
    <property type="entry name" value="UNNAMED PRODUCT-RELATED"/>
    <property type="match status" value="1"/>
</dbReference>
<dbReference type="HOGENOM" id="CLU_1216778_0_0_1"/>
<sequence>MMKSIVKTEEDSPKKPIWESLIERGSCKKEEIIQKIKEKEIKDKELDPECTFKPSLINQNQPQLDKPFYERQLKWLEDRKQKINQRRDGAKDKSLEKCSFQPQLGPSPQIPEVDIRNTKGMDSFIQRQEKARKLKEEKHMLLNNPYSHLSSEKKAVQTNQSYYSNNHPISKEYESIKKQERIEFSKAVENSQEIETQSQTQQQQKMQLGMAMKMLHNQLYNIQFNSEF</sequence>
<dbReference type="Proteomes" id="UP000000600">
    <property type="component" value="Unassembled WGS sequence"/>
</dbReference>
<protein>
    <submittedName>
        <fullName evidence="1">Uncharacterized protein</fullName>
    </submittedName>
</protein>
<dbReference type="OMA" id="YYSNNHP"/>
<dbReference type="EMBL" id="CT868141">
    <property type="protein sequence ID" value="CAK73109.1"/>
    <property type="molecule type" value="Genomic_DNA"/>
</dbReference>
<dbReference type="GeneID" id="5026291"/>
<dbReference type="PANTHER" id="PTHR37028:SF4">
    <property type="entry name" value="ALMS MOTIF DOMAIN-CONTAINING PROTEIN"/>
    <property type="match status" value="1"/>
</dbReference>
<name>A0CQP2_PARTE</name>
<dbReference type="OrthoDB" id="302299at2759"/>
<dbReference type="eggNOG" id="ENOG502R0XA">
    <property type="taxonomic scope" value="Eukaryota"/>
</dbReference>
<keyword evidence="2" id="KW-1185">Reference proteome</keyword>
<accession>A0CQP2</accession>